<dbReference type="InterPro" id="IPR009057">
    <property type="entry name" value="Homeodomain-like_sf"/>
</dbReference>
<accession>A0AAX3ZXG0</accession>
<reference evidence="4" key="1">
    <citation type="submission" date="2023-08" db="EMBL/GenBank/DDBJ databases">
        <title>Isolation and Characterization of Rhodococcus erythropolis MGMM8.</title>
        <authorList>
            <person name="Diabankana R.G.C."/>
            <person name="Afordoanyi D.M."/>
            <person name="Validov S.Z."/>
        </authorList>
    </citation>
    <scope>NUCLEOTIDE SEQUENCE</scope>
    <source>
        <strain evidence="4">MGMM8</strain>
    </source>
</reference>
<dbReference type="InterPro" id="IPR001647">
    <property type="entry name" value="HTH_TetR"/>
</dbReference>
<sequence>MNTTPSQPRKRAVGRPKRLDLGSLLDAVLHFGLDTFTMAQIANHLGVSEGTLYNYVRSREELRGRTAARLLDSIDTVVDSSDDWINYLVEVNGQLRNLAVENVGLSSYYLHGPYRPQTIDLFDRIVSGVVQRLPHSDIDLAFVLASHASTTTLSFFSGIDVDERIFRRVLRSTLPALNEALDGAAPAGVSWAHVVQVARQ</sequence>
<evidence type="ECO:0000259" key="3">
    <source>
        <dbReference type="PROSITE" id="PS50977"/>
    </source>
</evidence>
<evidence type="ECO:0000256" key="2">
    <source>
        <dbReference type="PROSITE-ProRule" id="PRU00335"/>
    </source>
</evidence>
<gene>
    <name evidence="4" type="ORF">QIE55_31170</name>
</gene>
<dbReference type="EMBL" id="CP124545">
    <property type="protein sequence ID" value="WMN01762.1"/>
    <property type="molecule type" value="Genomic_DNA"/>
</dbReference>
<feature type="domain" description="HTH tetR-type" evidence="3">
    <location>
        <begin position="14"/>
        <end position="74"/>
    </location>
</feature>
<dbReference type="Proteomes" id="UP001230933">
    <property type="component" value="Chromosome"/>
</dbReference>
<proteinExistence type="predicted"/>
<evidence type="ECO:0000313" key="4">
    <source>
        <dbReference type="EMBL" id="WMN01762.1"/>
    </source>
</evidence>
<dbReference type="SUPFAM" id="SSF46689">
    <property type="entry name" value="Homeodomain-like"/>
    <property type="match status" value="1"/>
</dbReference>
<name>A0AAX3ZXG0_RHOER</name>
<protein>
    <submittedName>
        <fullName evidence="4">TetR/AcrR family transcriptional regulator</fullName>
    </submittedName>
</protein>
<feature type="DNA-binding region" description="H-T-H motif" evidence="2">
    <location>
        <begin position="37"/>
        <end position="56"/>
    </location>
</feature>
<dbReference type="GO" id="GO:0003677">
    <property type="term" value="F:DNA binding"/>
    <property type="evidence" value="ECO:0007669"/>
    <property type="project" value="UniProtKB-UniRule"/>
</dbReference>
<dbReference type="PROSITE" id="PS50977">
    <property type="entry name" value="HTH_TETR_2"/>
    <property type="match status" value="1"/>
</dbReference>
<dbReference type="Gene3D" id="1.10.357.10">
    <property type="entry name" value="Tetracycline Repressor, domain 2"/>
    <property type="match status" value="1"/>
</dbReference>
<evidence type="ECO:0000256" key="1">
    <source>
        <dbReference type="ARBA" id="ARBA00023125"/>
    </source>
</evidence>
<dbReference type="AlphaFoldDB" id="A0AAX3ZXG0"/>
<evidence type="ECO:0000313" key="5">
    <source>
        <dbReference type="Proteomes" id="UP001230933"/>
    </source>
</evidence>
<keyword evidence="1 2" id="KW-0238">DNA-binding</keyword>
<dbReference type="RefSeq" id="WP_141489194.1">
    <property type="nucleotide sequence ID" value="NZ_CP124545.1"/>
</dbReference>
<dbReference type="Pfam" id="PF00440">
    <property type="entry name" value="TetR_N"/>
    <property type="match status" value="1"/>
</dbReference>
<organism evidence="4 5">
    <name type="scientific">Rhodococcus erythropolis</name>
    <name type="common">Arthrobacter picolinophilus</name>
    <dbReference type="NCBI Taxonomy" id="1833"/>
    <lineage>
        <taxon>Bacteria</taxon>
        <taxon>Bacillati</taxon>
        <taxon>Actinomycetota</taxon>
        <taxon>Actinomycetes</taxon>
        <taxon>Mycobacteriales</taxon>
        <taxon>Nocardiaceae</taxon>
        <taxon>Rhodococcus</taxon>
        <taxon>Rhodococcus erythropolis group</taxon>
    </lineage>
</organism>